<comment type="caution">
    <text evidence="1">The sequence shown here is derived from an EMBL/GenBank/DDBJ whole genome shotgun (WGS) entry which is preliminary data.</text>
</comment>
<gene>
    <name evidence="1" type="ORF">ACFFHU_25150</name>
</gene>
<name>A0ABV6P560_9ACTN</name>
<dbReference type="Proteomes" id="UP001589894">
    <property type="component" value="Unassembled WGS sequence"/>
</dbReference>
<evidence type="ECO:0000313" key="1">
    <source>
        <dbReference type="EMBL" id="MFC0567413.1"/>
    </source>
</evidence>
<proteinExistence type="predicted"/>
<accession>A0ABV6P560</accession>
<keyword evidence="2" id="KW-1185">Reference proteome</keyword>
<sequence>MAECRRYRYVGPAEVRDRTAVDVVAVDGSASLDGWLAGRGGGELAEPVTFVVDLDGVLRLAPRRSEHVVLADGRRVLAAGEMSFASTGMGWRVVAVTNQWTGYCPDPDCWPAVASALDRVGVPHPGGFTDRVTFRCCPGCGERNIVRDEDFTCAMCGGALPAQWNFASE</sequence>
<reference evidence="1 2" key="1">
    <citation type="submission" date="2024-09" db="EMBL/GenBank/DDBJ databases">
        <authorList>
            <person name="Sun Q."/>
            <person name="Mori K."/>
        </authorList>
    </citation>
    <scope>NUCLEOTIDE SEQUENCE [LARGE SCALE GENOMIC DNA]</scope>
    <source>
        <strain evidence="1 2">TBRC 2205</strain>
    </source>
</reference>
<dbReference type="EMBL" id="JBHLUE010000023">
    <property type="protein sequence ID" value="MFC0567413.1"/>
    <property type="molecule type" value="Genomic_DNA"/>
</dbReference>
<organism evidence="1 2">
    <name type="scientific">Plantactinospora siamensis</name>
    <dbReference type="NCBI Taxonomy" id="555372"/>
    <lineage>
        <taxon>Bacteria</taxon>
        <taxon>Bacillati</taxon>
        <taxon>Actinomycetota</taxon>
        <taxon>Actinomycetes</taxon>
        <taxon>Micromonosporales</taxon>
        <taxon>Micromonosporaceae</taxon>
        <taxon>Plantactinospora</taxon>
    </lineage>
</organism>
<protein>
    <submittedName>
        <fullName evidence="1">Uncharacterized protein</fullName>
    </submittedName>
</protein>
<evidence type="ECO:0000313" key="2">
    <source>
        <dbReference type="Proteomes" id="UP001589894"/>
    </source>
</evidence>
<dbReference type="RefSeq" id="WP_377342712.1">
    <property type="nucleotide sequence ID" value="NZ_JBHLUE010000023.1"/>
</dbReference>